<proteinExistence type="predicted"/>
<evidence type="ECO:0000256" key="1">
    <source>
        <dbReference type="ARBA" id="ARBA00022679"/>
    </source>
</evidence>
<dbReference type="InterPro" id="IPR011009">
    <property type="entry name" value="Kinase-like_dom_sf"/>
</dbReference>
<dbReference type="PANTHER" id="PTHR43289">
    <property type="entry name" value="MITOGEN-ACTIVATED PROTEIN KINASE KINASE KINASE 20-RELATED"/>
    <property type="match status" value="1"/>
</dbReference>
<dbReference type="PANTHER" id="PTHR43289:SF6">
    <property type="entry name" value="SERINE_THREONINE-PROTEIN KINASE NEKL-3"/>
    <property type="match status" value="1"/>
</dbReference>
<keyword evidence="6" id="KW-1133">Transmembrane helix</keyword>
<feature type="transmembrane region" description="Helical" evidence="6">
    <location>
        <begin position="387"/>
        <end position="404"/>
    </location>
</feature>
<keyword evidence="3 8" id="KW-0418">Kinase</keyword>
<name>A0AAU7DL32_9BACT</name>
<reference evidence="8" key="1">
    <citation type="submission" date="2023-03" db="EMBL/GenBank/DDBJ databases">
        <title>Edaphobacter sp.</title>
        <authorList>
            <person name="Huber K.J."/>
            <person name="Papendorf J."/>
            <person name="Pilke C."/>
            <person name="Bunk B."/>
            <person name="Sproeer C."/>
            <person name="Pester M."/>
        </authorList>
    </citation>
    <scope>NUCLEOTIDE SEQUENCE</scope>
    <source>
        <strain evidence="8">DSM 110680</strain>
    </source>
</reference>
<protein>
    <submittedName>
        <fullName evidence="8">Protein kinase</fullName>
    </submittedName>
</protein>
<dbReference type="Gene3D" id="2.120.10.60">
    <property type="entry name" value="Tricorn protease N-terminal domain"/>
    <property type="match status" value="1"/>
</dbReference>
<dbReference type="GO" id="GO:0005524">
    <property type="term" value="F:ATP binding"/>
    <property type="evidence" value="ECO:0007669"/>
    <property type="project" value="UniProtKB-KW"/>
</dbReference>
<dbReference type="SUPFAM" id="SSF69322">
    <property type="entry name" value="Tricorn protease domain 2"/>
    <property type="match status" value="1"/>
</dbReference>
<evidence type="ECO:0000256" key="4">
    <source>
        <dbReference type="ARBA" id="ARBA00022840"/>
    </source>
</evidence>
<evidence type="ECO:0000259" key="7">
    <source>
        <dbReference type="PROSITE" id="PS50011"/>
    </source>
</evidence>
<dbReference type="Pfam" id="PF07676">
    <property type="entry name" value="PD40"/>
    <property type="match status" value="4"/>
</dbReference>
<accession>A0AAU7DL32</accession>
<dbReference type="Gene3D" id="3.30.200.20">
    <property type="entry name" value="Phosphorylase Kinase, domain 1"/>
    <property type="match status" value="1"/>
</dbReference>
<organism evidence="8">
    <name type="scientific">Telmatobacter sp. DSM 110680</name>
    <dbReference type="NCBI Taxonomy" id="3036704"/>
    <lineage>
        <taxon>Bacteria</taxon>
        <taxon>Pseudomonadati</taxon>
        <taxon>Acidobacteriota</taxon>
        <taxon>Terriglobia</taxon>
        <taxon>Terriglobales</taxon>
        <taxon>Acidobacteriaceae</taxon>
        <taxon>Telmatobacter</taxon>
    </lineage>
</organism>
<feature type="domain" description="Protein kinase" evidence="7">
    <location>
        <begin position="84"/>
        <end position="374"/>
    </location>
</feature>
<sequence length="944" mass="104036">MIDQDRWKEVNRIFHAALDVPVSERHQFVLTASNGNPEVRAEVELLLQADQDAGSYLSTPLILPNKSSTDPITVCPGDELCGRFRILREIAEGGMGKVFEAFDSELGISVALKVIRPEIAHDPRALARFRQEVRLARQVSHPNVCRMFDIQRDTLSSQTGPGEKRDVVFLTMEFLPGETLAARISRKGAIPNDLALPLARQISSAIDAAHALGIIHRDLKPGNIMLVPSGHFDSDEELRAVITDFGLARFASLPQGSDPSSSNQSFGWPVGTIAYMSPEQLQNSSVSGATDLYAFGLVLFEMVAGRRAFPAENFLEGISERIAGLSPSLMQNMENLPAIWYAAIESCLRTNPFERPSSAAEVVEILDGDRLPSVPSKRFKSGWTRKVVWLIVPLLALIPVWYFYRPLPHIRVSSYKQLTHDGRLKLVAGTDGKWLYVTSGPGPESLSRVSVEGGEPEALPAKIPMGDWDVSQDGSKILVAVDGPEKGPYMSLWSVPINGKSPTKLATGVNLTGAFTPAGDSVTYFTGEGNIYQVRTDGTGTRKLASLGPGVSDVRMSPDGKVIRVFKDGQIWEMFANGSGFHNLLPKWHEPGVLVCGRWSHDGSLYAFWQVVEGGSDQLWALDERRGLFRRSSLEAVQLTSGPIDWNRPVPGKDGTEVYAMGNSWRGELSRIDLQTGQLQPFLGGIPAEHVAFSPDGKFVTYTAYPIRVLWKANRDGTHAVQLTDDQINSVMNPQWSPDGKRILFMNAPLRTRAVAYTVSAEGGTPQRLLPGDEQEQADPNWSPDGKRIVLTGGDSANVTKQYLRILDGATNRLTTIAQSTGLWSPRWSPDGRYIAALSREQPALRVFDLESQKWSALATDGNIGYPTFSRDGKYLYYVSFMQQENVIYRIKVTGGRPERIAELNTWPLASLWGPSFSLDPSNTPLLTREIGTSDIYSLQIEFK</sequence>
<keyword evidence="6" id="KW-0472">Membrane</keyword>
<evidence type="ECO:0000256" key="3">
    <source>
        <dbReference type="ARBA" id="ARBA00022777"/>
    </source>
</evidence>
<dbReference type="PROSITE" id="PS50011">
    <property type="entry name" value="PROTEIN_KINASE_DOM"/>
    <property type="match status" value="1"/>
</dbReference>
<feature type="region of interest" description="Disordered" evidence="5">
    <location>
        <begin position="763"/>
        <end position="784"/>
    </location>
</feature>
<dbReference type="Pfam" id="PF00069">
    <property type="entry name" value="Pkinase"/>
    <property type="match status" value="1"/>
</dbReference>
<dbReference type="InterPro" id="IPR008271">
    <property type="entry name" value="Ser/Thr_kinase_AS"/>
</dbReference>
<dbReference type="SUPFAM" id="SSF82171">
    <property type="entry name" value="DPP6 N-terminal domain-like"/>
    <property type="match status" value="1"/>
</dbReference>
<dbReference type="InterPro" id="IPR011042">
    <property type="entry name" value="6-blade_b-propeller_TolB-like"/>
</dbReference>
<dbReference type="Gene3D" id="1.10.510.10">
    <property type="entry name" value="Transferase(Phosphotransferase) domain 1"/>
    <property type="match status" value="1"/>
</dbReference>
<evidence type="ECO:0000313" key="8">
    <source>
        <dbReference type="EMBL" id="XBH18039.1"/>
    </source>
</evidence>
<keyword evidence="4" id="KW-0067">ATP-binding</keyword>
<dbReference type="SMART" id="SM00220">
    <property type="entry name" value="S_TKc"/>
    <property type="match status" value="1"/>
</dbReference>
<keyword evidence="2" id="KW-0547">Nucleotide-binding</keyword>
<dbReference type="SUPFAM" id="SSF56112">
    <property type="entry name" value="Protein kinase-like (PK-like)"/>
    <property type="match status" value="1"/>
</dbReference>
<dbReference type="Gene3D" id="2.120.10.30">
    <property type="entry name" value="TolB, C-terminal domain"/>
    <property type="match status" value="2"/>
</dbReference>
<dbReference type="GO" id="GO:0004674">
    <property type="term" value="F:protein serine/threonine kinase activity"/>
    <property type="evidence" value="ECO:0007669"/>
    <property type="project" value="TreeGrafter"/>
</dbReference>
<dbReference type="PROSITE" id="PS00108">
    <property type="entry name" value="PROTEIN_KINASE_ST"/>
    <property type="match status" value="1"/>
</dbReference>
<dbReference type="RefSeq" id="WP_348263265.1">
    <property type="nucleotide sequence ID" value="NZ_CP121196.1"/>
</dbReference>
<dbReference type="AlphaFoldDB" id="A0AAU7DL32"/>
<evidence type="ECO:0000256" key="6">
    <source>
        <dbReference type="SAM" id="Phobius"/>
    </source>
</evidence>
<evidence type="ECO:0000256" key="2">
    <source>
        <dbReference type="ARBA" id="ARBA00022741"/>
    </source>
</evidence>
<gene>
    <name evidence="8" type="ORF">P8935_01605</name>
</gene>
<dbReference type="EMBL" id="CP121196">
    <property type="protein sequence ID" value="XBH18039.1"/>
    <property type="molecule type" value="Genomic_DNA"/>
</dbReference>
<keyword evidence="1" id="KW-0808">Transferase</keyword>
<dbReference type="InterPro" id="IPR011659">
    <property type="entry name" value="WD40"/>
</dbReference>
<evidence type="ECO:0000256" key="5">
    <source>
        <dbReference type="SAM" id="MobiDB-lite"/>
    </source>
</evidence>
<dbReference type="InterPro" id="IPR000719">
    <property type="entry name" value="Prot_kinase_dom"/>
</dbReference>
<dbReference type="CDD" id="cd14014">
    <property type="entry name" value="STKc_PknB_like"/>
    <property type="match status" value="1"/>
</dbReference>
<keyword evidence="6" id="KW-0812">Transmembrane</keyword>